<evidence type="ECO:0000313" key="2">
    <source>
        <dbReference type="EMBL" id="HGE66865.1"/>
    </source>
</evidence>
<comment type="caution">
    <text evidence="2">The sequence shown here is derived from an EMBL/GenBank/DDBJ whole genome shotgun (WGS) entry which is preliminary data.</text>
</comment>
<dbReference type="InterPro" id="IPR011060">
    <property type="entry name" value="RibuloseP-bd_barrel"/>
</dbReference>
<dbReference type="EMBL" id="DTPI01000033">
    <property type="protein sequence ID" value="HGE66865.1"/>
    <property type="molecule type" value="Genomic_DNA"/>
</dbReference>
<dbReference type="Pfam" id="PF01037">
    <property type="entry name" value="AsnC_trans_reg"/>
    <property type="match status" value="1"/>
</dbReference>
<accession>A0A7C3YQQ1</accession>
<dbReference type="InterPro" id="IPR019887">
    <property type="entry name" value="Tscrpt_reg_AsnC/Lrp_C"/>
</dbReference>
<dbReference type="GO" id="GO:0000162">
    <property type="term" value="P:L-tryptophan biosynthetic process"/>
    <property type="evidence" value="ECO:0007669"/>
    <property type="project" value="UniProtKB-KW"/>
</dbReference>
<dbReference type="SUPFAM" id="SSF51366">
    <property type="entry name" value="Ribulose-phoshate binding barrel"/>
    <property type="match status" value="1"/>
</dbReference>
<evidence type="ECO:0000259" key="1">
    <source>
        <dbReference type="Pfam" id="PF01037"/>
    </source>
</evidence>
<dbReference type="AlphaFoldDB" id="A0A7C3YQQ1"/>
<sequence>MDVEPITAIVLINVERGKVKEVAKELSKIDEVTKVHSVAGIYDFIVKVKVKEYGSVKNVVELIEYTKPNAVDVILGVETSGRKDERKVREFVKAAKVI</sequence>
<dbReference type="Gene3D" id="3.30.70.920">
    <property type="match status" value="1"/>
</dbReference>
<name>A0A7C3YQQ1_9EURY</name>
<reference evidence="2" key="1">
    <citation type="journal article" date="2020" name="mSystems">
        <title>Genome- and Community-Level Interaction Insights into Carbon Utilization and Element Cycling Functions of Hydrothermarchaeota in Hydrothermal Sediment.</title>
        <authorList>
            <person name="Zhou Z."/>
            <person name="Liu Y."/>
            <person name="Xu W."/>
            <person name="Pan J."/>
            <person name="Luo Z.H."/>
            <person name="Li M."/>
        </authorList>
    </citation>
    <scope>NUCLEOTIDE SEQUENCE [LARGE SCALE GENOMIC DNA]</scope>
    <source>
        <strain evidence="2">SpSt-97</strain>
    </source>
</reference>
<dbReference type="GO" id="GO:0004640">
    <property type="term" value="F:phosphoribosylanthranilate isomerase activity"/>
    <property type="evidence" value="ECO:0007669"/>
    <property type="project" value="InterPro"/>
</dbReference>
<proteinExistence type="predicted"/>
<organism evidence="2">
    <name type="scientific">Geoglobus ahangari</name>
    <dbReference type="NCBI Taxonomy" id="113653"/>
    <lineage>
        <taxon>Archaea</taxon>
        <taxon>Methanobacteriati</taxon>
        <taxon>Methanobacteriota</taxon>
        <taxon>Archaeoglobi</taxon>
        <taxon>Archaeoglobales</taxon>
        <taxon>Archaeoglobaceae</taxon>
        <taxon>Geoglobus</taxon>
    </lineage>
</organism>
<dbReference type="SUPFAM" id="SSF54909">
    <property type="entry name" value="Dimeric alpha+beta barrel"/>
    <property type="match status" value="1"/>
</dbReference>
<protein>
    <recommendedName>
        <fullName evidence="1">Transcription regulator AsnC/Lrp ligand binding domain-containing protein</fullName>
    </recommendedName>
</protein>
<gene>
    <name evidence="2" type="ORF">ENX77_07125</name>
</gene>
<dbReference type="InterPro" id="IPR011008">
    <property type="entry name" value="Dimeric_a/b-barrel"/>
</dbReference>
<feature type="domain" description="Transcription regulator AsnC/Lrp ligand binding" evidence="1">
    <location>
        <begin position="10"/>
        <end position="60"/>
    </location>
</feature>